<evidence type="ECO:0000313" key="3">
    <source>
        <dbReference type="Proteomes" id="UP000676917"/>
    </source>
</evidence>
<dbReference type="EMBL" id="BORP01000001">
    <property type="protein sequence ID" value="GIO25771.1"/>
    <property type="molecule type" value="Genomic_DNA"/>
</dbReference>
<protein>
    <submittedName>
        <fullName evidence="2">CYTH domain-containing protein</fullName>
    </submittedName>
</protein>
<reference evidence="2" key="1">
    <citation type="submission" date="2021-03" db="EMBL/GenBank/DDBJ databases">
        <title>Antimicrobial resistance genes in bacteria isolated from Japanese honey, and their potential for conferring macrolide and lincosamide resistance in the American foulbrood pathogen Paenibacillus larvae.</title>
        <authorList>
            <person name="Okamoto M."/>
            <person name="Kumagai M."/>
            <person name="Kanamori H."/>
            <person name="Takamatsu D."/>
        </authorList>
    </citation>
    <scope>NUCLEOTIDE SEQUENCE</scope>
    <source>
        <strain evidence="2">J43TS3</strain>
    </source>
</reference>
<dbReference type="Gene3D" id="2.40.320.10">
    <property type="entry name" value="Hypothetical Protein Pfu-838710-001"/>
    <property type="match status" value="1"/>
</dbReference>
<gene>
    <name evidence="2" type="ORF">J43TS3_03820</name>
</gene>
<dbReference type="Pfam" id="PF01928">
    <property type="entry name" value="CYTH"/>
    <property type="match status" value="1"/>
</dbReference>
<proteinExistence type="predicted"/>
<sequence>MTQEIEIEFKNLLTKQEYLKLLNHLPFPKDGQKQINHYFETIDFKLREQNSALRIREKNGTYQLTLKEPHQDGLLETHDDLTQMEAMQWMNGNPIAKLSTSKRLLELGIRVEELKPFGNLTTIRREYKEDGIIFVLDQSFYHNQEDYELEIEANNHNSGLQAINKVLNDWNITKKDTPNKIARFFMSLP</sequence>
<keyword evidence="3" id="KW-1185">Reference proteome</keyword>
<dbReference type="SMART" id="SM01118">
    <property type="entry name" value="CYTH"/>
    <property type="match status" value="1"/>
</dbReference>
<dbReference type="PROSITE" id="PS51707">
    <property type="entry name" value="CYTH"/>
    <property type="match status" value="1"/>
</dbReference>
<name>A0A919X594_9BACI</name>
<accession>A0A919X594</accession>
<dbReference type="InterPro" id="IPR023577">
    <property type="entry name" value="CYTH_domain"/>
</dbReference>
<dbReference type="RefSeq" id="WP_212919290.1">
    <property type="nucleotide sequence ID" value="NZ_BORP01000001.1"/>
</dbReference>
<dbReference type="InterPro" id="IPR033469">
    <property type="entry name" value="CYTH-like_dom_sf"/>
</dbReference>
<evidence type="ECO:0000313" key="2">
    <source>
        <dbReference type="EMBL" id="GIO25771.1"/>
    </source>
</evidence>
<dbReference type="AlphaFoldDB" id="A0A919X594"/>
<dbReference type="PIRSF" id="PIRSF012526">
    <property type="entry name" value="CYTH_UCP012526"/>
    <property type="match status" value="1"/>
</dbReference>
<evidence type="ECO:0000259" key="1">
    <source>
        <dbReference type="PROSITE" id="PS51707"/>
    </source>
</evidence>
<comment type="caution">
    <text evidence="2">The sequence shown here is derived from an EMBL/GenBank/DDBJ whole genome shotgun (WGS) entry which is preliminary data.</text>
</comment>
<organism evidence="2 3">
    <name type="scientific">Ornithinibacillus bavariensis</name>
    <dbReference type="NCBI Taxonomy" id="545502"/>
    <lineage>
        <taxon>Bacteria</taxon>
        <taxon>Bacillati</taxon>
        <taxon>Bacillota</taxon>
        <taxon>Bacilli</taxon>
        <taxon>Bacillales</taxon>
        <taxon>Bacillaceae</taxon>
        <taxon>Ornithinibacillus</taxon>
    </lineage>
</organism>
<dbReference type="SUPFAM" id="SSF55154">
    <property type="entry name" value="CYTH-like phosphatases"/>
    <property type="match status" value="1"/>
</dbReference>
<dbReference type="Proteomes" id="UP000676917">
    <property type="component" value="Unassembled WGS sequence"/>
</dbReference>
<feature type="domain" description="CYTH" evidence="1">
    <location>
        <begin position="4"/>
        <end position="189"/>
    </location>
</feature>
<dbReference type="InterPro" id="IPR009195">
    <property type="entry name" value="Uncharacterised_YjbK"/>
</dbReference>
<dbReference type="CDD" id="cd07762">
    <property type="entry name" value="CYTH-like_Pase_1"/>
    <property type="match status" value="1"/>
</dbReference>